<sequence>MADNLILCVGNSMMGDDGAGPLLAEKLCGHPIPGWRVIDGGSSPESYAHQIRELRPDKLLIVDATEMGLEPGEMRIIDERDIAELFIVTTHNLPLSYLIAQLREDVADITFIGIQPAIVAFYAPMMQPVKEAVEALYQRLHHWQEDGGIPRLAVPDDEVMR</sequence>
<name>A0A2A7U075_EDWTA</name>
<dbReference type="AlphaFoldDB" id="A0A2A7U075"/>
<dbReference type="PANTHER" id="PTHR30302">
    <property type="entry name" value="HYDROGENASE 1 MATURATION PROTEASE"/>
    <property type="match status" value="1"/>
</dbReference>
<gene>
    <name evidence="1" type="ORF">CRM76_06910</name>
</gene>
<reference evidence="2" key="1">
    <citation type="submission" date="2017-09" db="EMBL/GenBank/DDBJ databases">
        <title>FDA dAtabase for Regulatory Grade micrObial Sequences (FDA-ARGOS): Supporting development and validation of Infectious Disease Dx tests.</title>
        <authorList>
            <person name="Goldberg B."/>
            <person name="Campos J."/>
            <person name="Tallon L."/>
            <person name="Sadzewicz L."/>
            <person name="Ott S."/>
            <person name="Zhao X."/>
            <person name="Nagaraj S."/>
            <person name="Vavikolanu K."/>
            <person name="Aluvathingal J."/>
            <person name="Nadendla S."/>
            <person name="Geyer C."/>
            <person name="Sichtig H."/>
        </authorList>
    </citation>
    <scope>NUCLEOTIDE SEQUENCE [LARGE SCALE GENOMIC DNA]</scope>
    <source>
        <strain evidence="2">FDAARGOS_370</strain>
    </source>
</reference>
<dbReference type="PRINTS" id="PR00446">
    <property type="entry name" value="HYDRGNUPTAKE"/>
</dbReference>
<dbReference type="EMBL" id="PDDV01000013">
    <property type="protein sequence ID" value="PEH71691.1"/>
    <property type="molecule type" value="Genomic_DNA"/>
</dbReference>
<dbReference type="PANTHER" id="PTHR30302:SF4">
    <property type="entry name" value="HYDROGENASE 3 MATURATION PROTEASE"/>
    <property type="match status" value="1"/>
</dbReference>
<dbReference type="SUPFAM" id="SSF53163">
    <property type="entry name" value="HybD-like"/>
    <property type="match status" value="1"/>
</dbReference>
<dbReference type="NCBIfam" id="TIGR00072">
    <property type="entry name" value="hydrog_prot"/>
    <property type="match status" value="1"/>
</dbReference>
<protein>
    <submittedName>
        <fullName evidence="1">Hydrogenase maturation peptidase HycI</fullName>
    </submittedName>
</protein>
<dbReference type="RefSeq" id="WP_047059167.1">
    <property type="nucleotide sequence ID" value="NZ_CP011359.2"/>
</dbReference>
<dbReference type="Gene3D" id="3.40.50.1450">
    <property type="entry name" value="HybD-like"/>
    <property type="match status" value="1"/>
</dbReference>
<dbReference type="OrthoDB" id="1723372at2"/>
<dbReference type="GO" id="GO:0016485">
    <property type="term" value="P:protein processing"/>
    <property type="evidence" value="ECO:0007669"/>
    <property type="project" value="TreeGrafter"/>
</dbReference>
<comment type="caution">
    <text evidence="1">The sequence shown here is derived from an EMBL/GenBank/DDBJ whole genome shotgun (WGS) entry which is preliminary data.</text>
</comment>
<dbReference type="GO" id="GO:0008047">
    <property type="term" value="F:enzyme activator activity"/>
    <property type="evidence" value="ECO:0007669"/>
    <property type="project" value="InterPro"/>
</dbReference>
<proteinExistence type="predicted"/>
<dbReference type="Pfam" id="PF01750">
    <property type="entry name" value="HycI"/>
    <property type="match status" value="1"/>
</dbReference>
<evidence type="ECO:0000313" key="1">
    <source>
        <dbReference type="EMBL" id="PEH71691.1"/>
    </source>
</evidence>
<dbReference type="GO" id="GO:0004175">
    <property type="term" value="F:endopeptidase activity"/>
    <property type="evidence" value="ECO:0007669"/>
    <property type="project" value="TreeGrafter"/>
</dbReference>
<dbReference type="InterPro" id="IPR000671">
    <property type="entry name" value="Peptidase_A31"/>
</dbReference>
<evidence type="ECO:0000313" key="2">
    <source>
        <dbReference type="Proteomes" id="UP000219788"/>
    </source>
</evidence>
<dbReference type="InterPro" id="IPR023430">
    <property type="entry name" value="Pept_HybD-like_dom_sf"/>
</dbReference>
<dbReference type="InterPro" id="IPR004420">
    <property type="entry name" value="Pept_A31_hyd_mat_HycI"/>
</dbReference>
<dbReference type="NCBIfam" id="TIGR00142">
    <property type="entry name" value="hycI"/>
    <property type="match status" value="1"/>
</dbReference>
<accession>A0A2A7U075</accession>
<dbReference type="Proteomes" id="UP000219788">
    <property type="component" value="Unassembled WGS sequence"/>
</dbReference>
<organism evidence="1 2">
    <name type="scientific">Edwardsiella tarda</name>
    <dbReference type="NCBI Taxonomy" id="636"/>
    <lineage>
        <taxon>Bacteria</taxon>
        <taxon>Pseudomonadati</taxon>
        <taxon>Pseudomonadota</taxon>
        <taxon>Gammaproteobacteria</taxon>
        <taxon>Enterobacterales</taxon>
        <taxon>Hafniaceae</taxon>
        <taxon>Edwardsiella</taxon>
    </lineage>
</organism>
<dbReference type="CDD" id="cd06067">
    <property type="entry name" value="H2MP_MemB-H2evol"/>
    <property type="match status" value="1"/>
</dbReference>
<dbReference type="STRING" id="636.AAW15_02515"/>